<proteinExistence type="predicted"/>
<dbReference type="Pfam" id="PF13515">
    <property type="entry name" value="FUSC_2"/>
    <property type="match status" value="1"/>
</dbReference>
<evidence type="ECO:0000256" key="4">
    <source>
        <dbReference type="ARBA" id="ARBA00023136"/>
    </source>
</evidence>
<dbReference type="Proteomes" id="UP001436297">
    <property type="component" value="Chromosome"/>
</dbReference>
<feature type="transmembrane region" description="Helical" evidence="5">
    <location>
        <begin position="414"/>
        <end position="433"/>
    </location>
</feature>
<evidence type="ECO:0000256" key="5">
    <source>
        <dbReference type="SAM" id="Phobius"/>
    </source>
</evidence>
<evidence type="ECO:0000313" key="7">
    <source>
        <dbReference type="EMBL" id="XAF71540.1"/>
    </source>
</evidence>
<feature type="transmembrane region" description="Helical" evidence="5">
    <location>
        <begin position="445"/>
        <end position="464"/>
    </location>
</feature>
<comment type="subcellular location">
    <subcellularLocation>
        <location evidence="1">Membrane</location>
        <topology evidence="1">Multi-pass membrane protein</topology>
    </subcellularLocation>
</comment>
<feature type="transmembrane region" description="Helical" evidence="5">
    <location>
        <begin position="126"/>
        <end position="149"/>
    </location>
</feature>
<evidence type="ECO:0000259" key="6">
    <source>
        <dbReference type="Pfam" id="PF13515"/>
    </source>
</evidence>
<gene>
    <name evidence="7" type="ORF">QQM35_01825</name>
</gene>
<feature type="domain" description="Integral membrane bound transporter" evidence="6">
    <location>
        <begin position="334"/>
        <end position="459"/>
    </location>
</feature>
<keyword evidence="8" id="KW-1185">Reference proteome</keyword>
<feature type="transmembrane region" description="Helical" evidence="5">
    <location>
        <begin position="53"/>
        <end position="72"/>
    </location>
</feature>
<sequence length="617" mass="69144">MKVDVKKGFRQGMLMFVPLIIGYLVGHFMTGLLIATGTLAHIYVFGGTAQAKLRIVIFCTLGLSSAMALGSLTANQPIIFGLLLLVISVVAYFIFSTFKIPGPSSIFFIVAYSLPTNFPVAPEEALYRGACMFTGGVLATIVVALVILFSRESAEMKAVQNDFNMIKQLVYNFDDPKAFAKASQFAVSTFRTSDDQLMTSSITNFKTSPRFQRLLLLHNTAQGIHSDLLELNESGARPLPNDIKKMTDFVIKLVFAKGQVNNRWNQTIDVGDEYKNLVDNIFKVDVIMNASDERLAHEVDIRMPIYGHRLLMNLNLESIVFRNTLRYIVIMAISIMIALLFDFDKAYWVPLSTHTILTGTHTLHSFERAGARGIGTIVGVLILSLILLAHPPIPVAILLLAISAGITEMIVGANYSYGVIFVTLQVLLLNGLASGHLTILNALPRVVDVITGIIIAVVCLLFIGRKTSSLMLPKTLAEVTRHEARLFHYIFSSNQYDSLKEDKKEMLKLSVHLNNMIQMYNSANGELSSDKKELQYYYPSIYALEEMSFIYTRALSNEKRYFVDDETMGRYLLIFENIAKHFERGTHIKPLEVPALPQYTYIRTTLKNIQNNCIKER</sequence>
<feature type="transmembrane region" description="Helical" evidence="5">
    <location>
        <begin position="374"/>
        <end position="402"/>
    </location>
</feature>
<evidence type="ECO:0000256" key="1">
    <source>
        <dbReference type="ARBA" id="ARBA00004141"/>
    </source>
</evidence>
<dbReference type="InterPro" id="IPR049453">
    <property type="entry name" value="Memb_transporter_dom"/>
</dbReference>
<protein>
    <submittedName>
        <fullName evidence="7">FUSC family protein</fullName>
    </submittedName>
</protein>
<keyword evidence="4 5" id="KW-0472">Membrane</keyword>
<feature type="transmembrane region" description="Helical" evidence="5">
    <location>
        <begin position="78"/>
        <end position="95"/>
    </location>
</feature>
<feature type="transmembrane region" description="Helical" evidence="5">
    <location>
        <begin position="324"/>
        <end position="341"/>
    </location>
</feature>
<accession>A0ABZ3EGB9</accession>
<evidence type="ECO:0000256" key="3">
    <source>
        <dbReference type="ARBA" id="ARBA00022989"/>
    </source>
</evidence>
<organism evidence="7 8">
    <name type="scientific">Staphylococcus hsinchuensis</name>
    <dbReference type="NCBI Taxonomy" id="3051183"/>
    <lineage>
        <taxon>Bacteria</taxon>
        <taxon>Bacillati</taxon>
        <taxon>Bacillota</taxon>
        <taxon>Bacilli</taxon>
        <taxon>Bacillales</taxon>
        <taxon>Staphylococcaceae</taxon>
        <taxon>Staphylococcus</taxon>
    </lineage>
</organism>
<name>A0ABZ3EGB9_9STAP</name>
<keyword evidence="2 5" id="KW-0812">Transmembrane</keyword>
<reference evidence="7 8" key="1">
    <citation type="journal article" date="2024" name="Pathogens">
        <title>Staphylococcus hsinchuensis sp. nov., Isolated from Soymilk.</title>
        <authorList>
            <person name="Wang Y.T."/>
            <person name="Lin Y.C."/>
            <person name="Hsieh Y.H."/>
            <person name="Lin Y.T."/>
            <person name="Hamada M."/>
            <person name="Chen C.C."/>
            <person name="Liou J.S."/>
            <person name="Lee A.Y."/>
            <person name="Zhang W.L."/>
            <person name="Chen Y.T."/>
            <person name="Huang C.H."/>
        </authorList>
    </citation>
    <scope>NUCLEOTIDE SEQUENCE [LARGE SCALE GENOMIC DNA]</scope>
    <source>
        <strain evidence="7 8">H164</strain>
    </source>
</reference>
<evidence type="ECO:0000313" key="8">
    <source>
        <dbReference type="Proteomes" id="UP001436297"/>
    </source>
</evidence>
<evidence type="ECO:0000256" key="2">
    <source>
        <dbReference type="ARBA" id="ARBA00022692"/>
    </source>
</evidence>
<feature type="transmembrane region" description="Helical" evidence="5">
    <location>
        <begin position="20"/>
        <end position="46"/>
    </location>
</feature>
<keyword evidence="3 5" id="KW-1133">Transmembrane helix</keyword>
<dbReference type="EMBL" id="CP128355">
    <property type="protein sequence ID" value="XAF71540.1"/>
    <property type="molecule type" value="Genomic_DNA"/>
</dbReference>